<keyword evidence="4" id="KW-1185">Reference proteome</keyword>
<comment type="similarity">
    <text evidence="1">In the N-terminal section; belongs to the LXG family.</text>
</comment>
<dbReference type="OrthoDB" id="2806194at2"/>
<evidence type="ECO:0000313" key="4">
    <source>
        <dbReference type="Proteomes" id="UP000018895"/>
    </source>
</evidence>
<dbReference type="STRING" id="1236971.JCM9152_3581"/>
<dbReference type="Proteomes" id="UP000018895">
    <property type="component" value="Unassembled WGS sequence"/>
</dbReference>
<feature type="domain" description="LXG" evidence="2">
    <location>
        <begin position="1"/>
        <end position="238"/>
    </location>
</feature>
<dbReference type="EMBL" id="BAUU01000028">
    <property type="protein sequence ID" value="GAE32065.1"/>
    <property type="molecule type" value="Genomic_DNA"/>
</dbReference>
<dbReference type="Pfam" id="PF04740">
    <property type="entry name" value="LXG"/>
    <property type="match status" value="1"/>
</dbReference>
<dbReference type="PROSITE" id="PS51756">
    <property type="entry name" value="LXG"/>
    <property type="match status" value="1"/>
</dbReference>
<comment type="caution">
    <text evidence="3">The sequence shown here is derived from an EMBL/GenBank/DDBJ whole genome shotgun (WGS) entry which is preliminary data.</text>
</comment>
<sequence length="524" mass="56455">MGHKVDLSEVLEFVDEFKLKSDEIKKSLSKVEQNIEVICNMNSFSGKTADQAKFYFEDLHLTVLKTFKGVFTDLNHNLNNHIETFQSQVDESAKTIIRNDYVRDTIEDVYEGYEVLEAHHDAVNNTIRSISDISSATTPSFGSVTNDRDLAINVAENLLDDLSSFTSTGRSDTSQIENLLQEIKTTLNYAGAVSGSARFTDYKGDTLTSGLAALKEYNDTITSSENMDQDSIQYMSIYEIEQLKEVSLKDMDETGQKILNSAFTDLKNGKIDRETYYSIFTTMEKSTKKLNEAELNEEVPESVIEYIFNNSGKIGIDLAVNSTVGAVNYIGYQTKEIAKEVGKIGANIKNIGDLFSRLSSNVGSAVTTVGKTTKTVSNFITKTGQFVQGAGRALGGGFIAVSAGFGFYEDVTEKGKTVGEAVAHNGASVGIGLAAGAIGKGAVTLLAAGTPVGWGIVAGVAVGAVATWGFNYMYDNNILGLQDGLDAVGRKLDDIGESIGSFAKDAGEAISSGLSAINPMNWGW</sequence>
<evidence type="ECO:0000313" key="3">
    <source>
        <dbReference type="EMBL" id="GAE32065.1"/>
    </source>
</evidence>
<dbReference type="AlphaFoldDB" id="W4QIX1"/>
<accession>W4QIX1</accession>
<gene>
    <name evidence="3" type="ORF">JCM9152_3581</name>
</gene>
<organism evidence="3 4">
    <name type="scientific">Halalkalibacter hemicellulosilyticusJCM 9152</name>
    <dbReference type="NCBI Taxonomy" id="1236971"/>
    <lineage>
        <taxon>Bacteria</taxon>
        <taxon>Bacillati</taxon>
        <taxon>Bacillota</taxon>
        <taxon>Bacilli</taxon>
        <taxon>Bacillales</taxon>
        <taxon>Bacillaceae</taxon>
        <taxon>Halalkalibacter</taxon>
    </lineage>
</organism>
<name>W4QIX1_9BACI</name>
<evidence type="ECO:0000259" key="2">
    <source>
        <dbReference type="PROSITE" id="PS51756"/>
    </source>
</evidence>
<reference evidence="3" key="1">
    <citation type="journal article" date="2014" name="Genome Announc.">
        <title>Draft Genome Sequences of Three Alkaliphilic Bacillus Strains, Bacillus wakoensis JCM 9140T, Bacillus akibai JCM 9157T, and Bacillus hemicellulosilyticus JCM 9152T.</title>
        <authorList>
            <person name="Yuki M."/>
            <person name="Oshima K."/>
            <person name="Suda W."/>
            <person name="Oshida Y."/>
            <person name="Kitamura K."/>
            <person name="Iida T."/>
            <person name="Hattori M."/>
            <person name="Ohkuma M."/>
        </authorList>
    </citation>
    <scope>NUCLEOTIDE SEQUENCE [LARGE SCALE GENOMIC DNA]</scope>
    <source>
        <strain evidence="3">JCM 9152</strain>
    </source>
</reference>
<protein>
    <submittedName>
        <fullName evidence="3">Lmo0069 homolog within ESAT-6 gene cluster</fullName>
    </submittedName>
</protein>
<evidence type="ECO:0000256" key="1">
    <source>
        <dbReference type="ARBA" id="ARBA00034117"/>
    </source>
</evidence>
<dbReference type="InterPro" id="IPR006829">
    <property type="entry name" value="LXG_dom"/>
</dbReference>
<dbReference type="RefSeq" id="WP_052016030.1">
    <property type="nucleotide sequence ID" value="NZ_BAUU01000028.1"/>
</dbReference>
<proteinExistence type="inferred from homology"/>